<accession>W6V316</accession>
<dbReference type="Proteomes" id="UP000019149">
    <property type="component" value="Unassembled WGS sequence"/>
</dbReference>
<dbReference type="GO" id="GO:0005509">
    <property type="term" value="F:calcium ion binding"/>
    <property type="evidence" value="ECO:0007669"/>
    <property type="project" value="InterPro"/>
</dbReference>
<dbReference type="InterPro" id="IPR050145">
    <property type="entry name" value="Centrin_CML-like"/>
</dbReference>
<evidence type="ECO:0000313" key="4">
    <source>
        <dbReference type="EMBL" id="EUB60399.1"/>
    </source>
</evidence>
<comment type="caution">
    <text evidence="4">The sequence shown here is derived from an EMBL/GenBank/DDBJ whole genome shotgun (WGS) entry which is preliminary data.</text>
</comment>
<protein>
    <submittedName>
        <fullName evidence="4">Calcium-binding protein</fullName>
    </submittedName>
</protein>
<proteinExistence type="predicted"/>
<feature type="domain" description="EF-hand" evidence="3">
    <location>
        <begin position="16"/>
        <end position="51"/>
    </location>
</feature>
<dbReference type="OrthoDB" id="26525at2759"/>
<dbReference type="InterPro" id="IPR011992">
    <property type="entry name" value="EF-hand-dom_pair"/>
</dbReference>
<dbReference type="CTD" id="36340496"/>
<keyword evidence="5" id="KW-1185">Reference proteome</keyword>
<dbReference type="RefSeq" id="XP_024351595.1">
    <property type="nucleotide sequence ID" value="XM_024494030.1"/>
</dbReference>
<evidence type="ECO:0000256" key="1">
    <source>
        <dbReference type="ARBA" id="ARBA00022737"/>
    </source>
</evidence>
<dbReference type="STRING" id="6210.W6V316"/>
<name>W6V316_ECHGR</name>
<dbReference type="OMA" id="DDWIADY"/>
<dbReference type="InterPro" id="IPR018247">
    <property type="entry name" value="EF_Hand_1_Ca_BS"/>
</dbReference>
<reference evidence="4 5" key="1">
    <citation type="journal article" date="2013" name="Nat. Genet.">
        <title>The genome of the hydatid tapeworm Echinococcus granulosus.</title>
        <authorList>
            <person name="Zheng H."/>
            <person name="Zhang W."/>
            <person name="Zhang L."/>
            <person name="Zhang Z."/>
            <person name="Li J."/>
            <person name="Lu G."/>
            <person name="Zhu Y."/>
            <person name="Wang Y."/>
            <person name="Huang Y."/>
            <person name="Liu J."/>
            <person name="Kang H."/>
            <person name="Chen J."/>
            <person name="Wang L."/>
            <person name="Chen A."/>
            <person name="Yu S."/>
            <person name="Gao Z."/>
            <person name="Jin L."/>
            <person name="Gu W."/>
            <person name="Wang Z."/>
            <person name="Zhao L."/>
            <person name="Shi B."/>
            <person name="Wen H."/>
            <person name="Lin R."/>
            <person name="Jones M.K."/>
            <person name="Brejova B."/>
            <person name="Vinar T."/>
            <person name="Zhao G."/>
            <person name="McManus D.P."/>
            <person name="Chen Z."/>
            <person name="Zhou Y."/>
            <person name="Wang S."/>
        </authorList>
    </citation>
    <scope>NUCLEOTIDE SEQUENCE [LARGE SCALE GENOMIC DNA]</scope>
</reference>
<evidence type="ECO:0000313" key="5">
    <source>
        <dbReference type="Proteomes" id="UP000019149"/>
    </source>
</evidence>
<dbReference type="InterPro" id="IPR002048">
    <property type="entry name" value="EF_hand_dom"/>
</dbReference>
<dbReference type="KEGG" id="egl:EGR_04781"/>
<dbReference type="SUPFAM" id="SSF47473">
    <property type="entry name" value="EF-hand"/>
    <property type="match status" value="1"/>
</dbReference>
<organism evidence="4 5">
    <name type="scientific">Echinococcus granulosus</name>
    <name type="common">Hydatid tapeworm</name>
    <dbReference type="NCBI Taxonomy" id="6210"/>
    <lineage>
        <taxon>Eukaryota</taxon>
        <taxon>Metazoa</taxon>
        <taxon>Spiralia</taxon>
        <taxon>Lophotrochozoa</taxon>
        <taxon>Platyhelminthes</taxon>
        <taxon>Cestoda</taxon>
        <taxon>Eucestoda</taxon>
        <taxon>Cyclophyllidea</taxon>
        <taxon>Taeniidae</taxon>
        <taxon>Echinococcus</taxon>
        <taxon>Echinococcus granulosus group</taxon>
    </lineage>
</organism>
<dbReference type="PROSITE" id="PS50222">
    <property type="entry name" value="EF_HAND_2"/>
    <property type="match status" value="3"/>
</dbReference>
<evidence type="ECO:0000256" key="2">
    <source>
        <dbReference type="ARBA" id="ARBA00022837"/>
    </source>
</evidence>
<feature type="domain" description="EF-hand" evidence="3">
    <location>
        <begin position="84"/>
        <end position="119"/>
    </location>
</feature>
<sequence>MHLAYRVITSPLFNMGLTHRYLEAFKAADKDGSGTLTRSELKSVLTSRGIPISEIDNLMNQLDLNGDGIITLGEYKIALGISTQPLEAWRELFEELDKDQSGSIEVAELKHFLDDANMDSLVPVLDDWIADYDVNKDGKLQYREFLGFIATLED</sequence>
<dbReference type="Pfam" id="PF13499">
    <property type="entry name" value="EF-hand_7"/>
    <property type="match status" value="2"/>
</dbReference>
<dbReference type="FunFam" id="1.10.238.10:FF:000178">
    <property type="entry name" value="Calmodulin-2 A"/>
    <property type="match status" value="1"/>
</dbReference>
<dbReference type="SMART" id="SM00054">
    <property type="entry name" value="EFh"/>
    <property type="match status" value="4"/>
</dbReference>
<gene>
    <name evidence="4" type="ORF">EGR_04781</name>
</gene>
<keyword evidence="1" id="KW-0677">Repeat</keyword>
<dbReference type="Gene3D" id="1.10.238.10">
    <property type="entry name" value="EF-hand"/>
    <property type="match status" value="2"/>
</dbReference>
<dbReference type="EMBL" id="APAU02000031">
    <property type="protein sequence ID" value="EUB60399.1"/>
    <property type="molecule type" value="Genomic_DNA"/>
</dbReference>
<dbReference type="GO" id="GO:0043226">
    <property type="term" value="C:organelle"/>
    <property type="evidence" value="ECO:0007669"/>
    <property type="project" value="UniProtKB-ARBA"/>
</dbReference>
<dbReference type="PROSITE" id="PS00018">
    <property type="entry name" value="EF_HAND_1"/>
    <property type="match status" value="3"/>
</dbReference>
<feature type="domain" description="EF-hand" evidence="3">
    <location>
        <begin position="120"/>
        <end position="154"/>
    </location>
</feature>
<dbReference type="GeneID" id="36340496"/>
<dbReference type="AlphaFoldDB" id="W6V316"/>
<dbReference type="PANTHER" id="PTHR23050">
    <property type="entry name" value="CALCIUM BINDING PROTEIN"/>
    <property type="match status" value="1"/>
</dbReference>
<keyword evidence="2" id="KW-0106">Calcium</keyword>
<evidence type="ECO:0000259" key="3">
    <source>
        <dbReference type="PROSITE" id="PS50222"/>
    </source>
</evidence>